<gene>
    <name evidence="2" type="ORF">SERLADRAFT_437032</name>
</gene>
<proteinExistence type="predicted"/>
<feature type="domain" description="Helitron helicase-like" evidence="1">
    <location>
        <begin position="49"/>
        <end position="188"/>
    </location>
</feature>
<sequence length="576" mass="65518">MTGDFKRTLPLPIQHDSIGAEVVEHALGFTDLICLWQKNPTAKPSNSYQKRALLLLNKLKLVAKDVRGSTGYKLCQRNEIRSLIKRFGTPALFLMINPSDVHSPLVGILGRMLPEHWHTKSAYERSLFVAKNPATAATFFFFHAMMSNFFGLVIKHGQQKPGLFGHSQAYYGMVEAQGQGTLHCHLLLWLHGNPNPQLLRDRMVNDECYKERIICWMESIIHCELPNSTGIVIDSQDRPLKKPSLPPHQLDPRIAEGPSLGVDDNGFLEQFQQFVQELAVHCNWHEHTDTCWKHLQKDEPRDDQHCRMRLNGTTRALTEVDPETQSILLCRLHSRINDFNDNIIFLLKCNMDIKYIGSGQAAKALVYYITDYITKSSLPVHIGFDALKHTIQQNSMKFPSNCQALTNETNQSLFTKCVNAIMARQELSHQQVMSYLIGGGNHYKSHSYRLLQWTQFDRFIHAELSVPDEDRASSNNSDVESSVDCVESEVAGMEHTNTQDDVLVSVEPTRVSVHSDLQDYQWRSREHPFDSLSLWEYTESAHKFYLASENARLAKVQPTGHAEAPIDGMPTQLPTC</sequence>
<dbReference type="HOGENOM" id="CLU_034012_1_0_1"/>
<accession>F8NUV7</accession>
<dbReference type="Proteomes" id="UP000008064">
    <property type="component" value="Unassembled WGS sequence"/>
</dbReference>
<dbReference type="EMBL" id="GL945433">
    <property type="protein sequence ID" value="EGO25272.1"/>
    <property type="molecule type" value="Genomic_DNA"/>
</dbReference>
<organism>
    <name type="scientific">Serpula lacrymans var. lacrymans (strain S7.9)</name>
    <name type="common">Dry rot fungus</name>
    <dbReference type="NCBI Taxonomy" id="578457"/>
    <lineage>
        <taxon>Eukaryota</taxon>
        <taxon>Fungi</taxon>
        <taxon>Dikarya</taxon>
        <taxon>Basidiomycota</taxon>
        <taxon>Agaricomycotina</taxon>
        <taxon>Agaricomycetes</taxon>
        <taxon>Agaricomycetidae</taxon>
        <taxon>Boletales</taxon>
        <taxon>Coniophorineae</taxon>
        <taxon>Serpulaceae</taxon>
        <taxon>Serpula</taxon>
    </lineage>
</organism>
<dbReference type="RefSeq" id="XP_007317394.1">
    <property type="nucleotide sequence ID" value="XM_007317332.1"/>
</dbReference>
<dbReference type="InterPro" id="IPR025476">
    <property type="entry name" value="Helitron_helicase-like"/>
</dbReference>
<name>F8NUV7_SERL9</name>
<dbReference type="OrthoDB" id="3267861at2759"/>
<dbReference type="KEGG" id="sla:SERLADRAFT_437032"/>
<evidence type="ECO:0000259" key="1">
    <source>
        <dbReference type="Pfam" id="PF14214"/>
    </source>
</evidence>
<dbReference type="AlphaFoldDB" id="F8NUV7"/>
<protein>
    <recommendedName>
        <fullName evidence="1">Helitron helicase-like domain-containing protein</fullName>
    </recommendedName>
</protein>
<dbReference type="Pfam" id="PF14214">
    <property type="entry name" value="Helitron_like_N"/>
    <property type="match status" value="1"/>
</dbReference>
<dbReference type="GeneID" id="18814792"/>
<evidence type="ECO:0000313" key="2">
    <source>
        <dbReference type="EMBL" id="EGO25272.1"/>
    </source>
</evidence>
<reference evidence="2" key="1">
    <citation type="submission" date="2011-04" db="EMBL/GenBank/DDBJ databases">
        <title>Evolution of plant cell wall degrading machinery underlies the functional diversity of forest fungi.</title>
        <authorList>
            <consortium name="US DOE Joint Genome Institute (JGI-PGF)"/>
            <person name="Eastwood D.C."/>
            <person name="Floudas D."/>
            <person name="Binder M."/>
            <person name="Majcherczyk A."/>
            <person name="Schneider P."/>
            <person name="Aerts A."/>
            <person name="Asiegbu F.O."/>
            <person name="Baker S.E."/>
            <person name="Barry K."/>
            <person name="Bendiksby M."/>
            <person name="Blumentritt M."/>
            <person name="Coutinho P.M."/>
            <person name="Cullen D."/>
            <person name="Cullen D."/>
            <person name="Gathman A."/>
            <person name="Goodell B."/>
            <person name="Henrissat B."/>
            <person name="Ihrmark K."/>
            <person name="Kauserud H."/>
            <person name="Kohler A."/>
            <person name="LaButti K."/>
            <person name="Lapidus A."/>
            <person name="Lavin J.L."/>
            <person name="Lee Y.-H."/>
            <person name="Lindquist E."/>
            <person name="Lilly W."/>
            <person name="Lucas S."/>
            <person name="Morin E."/>
            <person name="Murat C."/>
            <person name="Oguiza J.A."/>
            <person name="Park J."/>
            <person name="Pisabarro A.G."/>
            <person name="Riley R."/>
            <person name="Rosling A."/>
            <person name="Salamov A."/>
            <person name="Schmidt O."/>
            <person name="Schmutz J."/>
            <person name="Skrede I."/>
            <person name="Stenlid J."/>
            <person name="Wiebenga A."/>
            <person name="Xie X."/>
            <person name="Kues U."/>
            <person name="Hibbett D.S."/>
            <person name="Hoffmeister D."/>
            <person name="Hogberg N."/>
            <person name="Martin F."/>
            <person name="Grigoriev I.V."/>
            <person name="Watkinson S.C."/>
        </authorList>
    </citation>
    <scope>NUCLEOTIDE SEQUENCE</scope>
    <source>
        <strain evidence="2">S7.9</strain>
    </source>
</reference>